<protein>
    <submittedName>
        <fullName evidence="1">Uncharacterized protein</fullName>
    </submittedName>
</protein>
<dbReference type="EMBL" id="JALNTZ010000004">
    <property type="protein sequence ID" value="KAJ3656965.1"/>
    <property type="molecule type" value="Genomic_DNA"/>
</dbReference>
<evidence type="ECO:0000313" key="2">
    <source>
        <dbReference type="Proteomes" id="UP001168821"/>
    </source>
</evidence>
<dbReference type="Proteomes" id="UP001168821">
    <property type="component" value="Unassembled WGS sequence"/>
</dbReference>
<evidence type="ECO:0000313" key="1">
    <source>
        <dbReference type="EMBL" id="KAJ3656965.1"/>
    </source>
</evidence>
<gene>
    <name evidence="1" type="ORF">Zmor_016002</name>
</gene>
<proteinExistence type="predicted"/>
<accession>A0AA38IJ22</accession>
<reference evidence="1" key="1">
    <citation type="journal article" date="2023" name="G3 (Bethesda)">
        <title>Whole genome assemblies of Zophobas morio and Tenebrio molitor.</title>
        <authorList>
            <person name="Kaur S."/>
            <person name="Stinson S.A."/>
            <person name="diCenzo G.C."/>
        </authorList>
    </citation>
    <scope>NUCLEOTIDE SEQUENCE</scope>
    <source>
        <strain evidence="1">QUZm001</strain>
    </source>
</reference>
<comment type="caution">
    <text evidence="1">The sequence shown here is derived from an EMBL/GenBank/DDBJ whole genome shotgun (WGS) entry which is preliminary data.</text>
</comment>
<sequence length="94" mass="10996">MLVIIKNISVPWKPNRQNSAVKMHFLKNVPSTTSTSSAFYYDRAPDTTARWVVFKRYLLNLEEKTACNRSATSWCSPNKNPLFLFHITLFQFYC</sequence>
<keyword evidence="2" id="KW-1185">Reference proteome</keyword>
<organism evidence="1 2">
    <name type="scientific">Zophobas morio</name>
    <dbReference type="NCBI Taxonomy" id="2755281"/>
    <lineage>
        <taxon>Eukaryota</taxon>
        <taxon>Metazoa</taxon>
        <taxon>Ecdysozoa</taxon>
        <taxon>Arthropoda</taxon>
        <taxon>Hexapoda</taxon>
        <taxon>Insecta</taxon>
        <taxon>Pterygota</taxon>
        <taxon>Neoptera</taxon>
        <taxon>Endopterygota</taxon>
        <taxon>Coleoptera</taxon>
        <taxon>Polyphaga</taxon>
        <taxon>Cucujiformia</taxon>
        <taxon>Tenebrionidae</taxon>
        <taxon>Zophobas</taxon>
    </lineage>
</organism>
<dbReference type="AlphaFoldDB" id="A0AA38IJ22"/>
<name>A0AA38IJ22_9CUCU</name>